<proteinExistence type="predicted"/>
<evidence type="ECO:0008006" key="3">
    <source>
        <dbReference type="Google" id="ProtNLM"/>
    </source>
</evidence>
<organism evidence="1 2">
    <name type="scientific">Plasmodium vivax Mauritania I</name>
    <dbReference type="NCBI Taxonomy" id="1035515"/>
    <lineage>
        <taxon>Eukaryota</taxon>
        <taxon>Sar</taxon>
        <taxon>Alveolata</taxon>
        <taxon>Apicomplexa</taxon>
        <taxon>Aconoidasida</taxon>
        <taxon>Haemosporida</taxon>
        <taxon>Plasmodiidae</taxon>
        <taxon>Plasmodium</taxon>
        <taxon>Plasmodium (Plasmodium)</taxon>
    </lineage>
</organism>
<protein>
    <recommendedName>
        <fullName evidence="3">PIR Superfamily Protein</fullName>
    </recommendedName>
</protein>
<name>A0A0J9T3T3_PLAVI</name>
<evidence type="ECO:0000313" key="1">
    <source>
        <dbReference type="EMBL" id="KMZ89759.1"/>
    </source>
</evidence>
<accession>A0A0J9T3T3</accession>
<dbReference type="AlphaFoldDB" id="A0A0J9T3T3"/>
<evidence type="ECO:0000313" key="2">
    <source>
        <dbReference type="Proteomes" id="UP000053776"/>
    </source>
</evidence>
<dbReference type="EMBL" id="KQ235146">
    <property type="protein sequence ID" value="KMZ89759.1"/>
    <property type="molecule type" value="Genomic_DNA"/>
</dbReference>
<gene>
    <name evidence="1" type="ORF">PVMG_04589</name>
</gene>
<reference evidence="1 2" key="1">
    <citation type="submission" date="2011-08" db="EMBL/GenBank/DDBJ databases">
        <title>The Genome Sequence of Plasmodium vivax Mauritania I.</title>
        <authorList>
            <consortium name="The Broad Institute Genome Sequencing Platform"/>
            <consortium name="The Broad Institute Genome Sequencing Center for Infectious Disease"/>
            <person name="Neafsey D."/>
            <person name="Carlton J."/>
            <person name="Barnwell J."/>
            <person name="Collins W."/>
            <person name="Escalante A."/>
            <person name="Mullikin J."/>
            <person name="Saul A."/>
            <person name="Guigo R."/>
            <person name="Camara F."/>
            <person name="Young S.K."/>
            <person name="Zeng Q."/>
            <person name="Gargeya S."/>
            <person name="Fitzgerald M."/>
            <person name="Haas B."/>
            <person name="Abouelleil A."/>
            <person name="Alvarado L."/>
            <person name="Arachchi H.M."/>
            <person name="Berlin A."/>
            <person name="Brown A."/>
            <person name="Chapman S.B."/>
            <person name="Chen Z."/>
            <person name="Dunbar C."/>
            <person name="Freedman E."/>
            <person name="Gearin G."/>
            <person name="Gellesch M."/>
            <person name="Goldberg J."/>
            <person name="Griggs A."/>
            <person name="Gujja S."/>
            <person name="Heiman D."/>
            <person name="Howarth C."/>
            <person name="Larson L."/>
            <person name="Lui A."/>
            <person name="MacDonald P.J.P."/>
            <person name="Montmayeur A."/>
            <person name="Murphy C."/>
            <person name="Neiman D."/>
            <person name="Pearson M."/>
            <person name="Priest M."/>
            <person name="Roberts A."/>
            <person name="Saif S."/>
            <person name="Shea T."/>
            <person name="Shenoy N."/>
            <person name="Sisk P."/>
            <person name="Stolte C."/>
            <person name="Sykes S."/>
            <person name="Wortman J."/>
            <person name="Nusbaum C."/>
            <person name="Birren B."/>
        </authorList>
    </citation>
    <scope>NUCLEOTIDE SEQUENCE [LARGE SCALE GENOMIC DNA]</scope>
    <source>
        <strain evidence="1 2">Mauritania I</strain>
    </source>
</reference>
<sequence>MEDKNNKYGVICDSYILKDLNEYNNNYRDFCMKLIRNLGHYDVNTSFFNPSFYRCNILYNWIYNTIENSETTNKLIIKCFDDYIGTMRSTVQYYNCTYDLFNSTYIEPRKITILNIFDANMNIIKDALSLEYNSNDSPSKNFVCECIKIYKELKEEHCSNVNEMDNKPYQNCQRLKSFKTSYMEYFYKNLVKKDNIPSLEVVEVEYIRKCQKNQRIPPLISSEGDSAPESVRSIMTVHGNQDASRTTGGINDGDQANSLSPTVSTDLGTVAGASSLLALLYKVTQFVI</sequence>
<dbReference type="Proteomes" id="UP000053776">
    <property type="component" value="Unassembled WGS sequence"/>
</dbReference>